<gene>
    <name evidence="1" type="ORF">OLEA9_A092338</name>
</gene>
<dbReference type="AlphaFoldDB" id="A0A8S0VJH1"/>
<accession>A0A8S0VJH1</accession>
<proteinExistence type="predicted"/>
<comment type="caution">
    <text evidence="1">The sequence shown here is derived from an EMBL/GenBank/DDBJ whole genome shotgun (WGS) entry which is preliminary data.</text>
</comment>
<protein>
    <submittedName>
        <fullName evidence="1">Uncharacterized protein</fullName>
    </submittedName>
</protein>
<evidence type="ECO:0000313" key="1">
    <source>
        <dbReference type="EMBL" id="CAA3033718.1"/>
    </source>
</evidence>
<dbReference type="OrthoDB" id="1920943at2759"/>
<reference evidence="1 2" key="1">
    <citation type="submission" date="2019-12" db="EMBL/GenBank/DDBJ databases">
        <authorList>
            <person name="Alioto T."/>
            <person name="Alioto T."/>
            <person name="Gomez Garrido J."/>
        </authorList>
    </citation>
    <scope>NUCLEOTIDE SEQUENCE [LARGE SCALE GENOMIC DNA]</scope>
</reference>
<sequence>MFGKRFVIAKLRSRLLITSGHLIPLPKIQVSTEKDLLISRSRADLEASYLLPISPPFFLLVDPMATRKGELVLFSDNLFPTETHKLPSCPRSHSVNQKRKPTHLSAPLVDQYDFTKHLSIVHSR</sequence>
<dbReference type="Proteomes" id="UP000594638">
    <property type="component" value="Unassembled WGS sequence"/>
</dbReference>
<dbReference type="Gramene" id="OE9A092338T1">
    <property type="protein sequence ID" value="OE9A092338C1"/>
    <property type="gene ID" value="OE9A092338"/>
</dbReference>
<keyword evidence="2" id="KW-1185">Reference proteome</keyword>
<dbReference type="EMBL" id="CACTIH010010825">
    <property type="protein sequence ID" value="CAA3033718.1"/>
    <property type="molecule type" value="Genomic_DNA"/>
</dbReference>
<name>A0A8S0VJH1_OLEEU</name>
<evidence type="ECO:0000313" key="2">
    <source>
        <dbReference type="Proteomes" id="UP000594638"/>
    </source>
</evidence>
<organism evidence="1 2">
    <name type="scientific">Olea europaea subsp. europaea</name>
    <dbReference type="NCBI Taxonomy" id="158383"/>
    <lineage>
        <taxon>Eukaryota</taxon>
        <taxon>Viridiplantae</taxon>
        <taxon>Streptophyta</taxon>
        <taxon>Embryophyta</taxon>
        <taxon>Tracheophyta</taxon>
        <taxon>Spermatophyta</taxon>
        <taxon>Magnoliopsida</taxon>
        <taxon>eudicotyledons</taxon>
        <taxon>Gunneridae</taxon>
        <taxon>Pentapetalae</taxon>
        <taxon>asterids</taxon>
        <taxon>lamiids</taxon>
        <taxon>Lamiales</taxon>
        <taxon>Oleaceae</taxon>
        <taxon>Oleeae</taxon>
        <taxon>Olea</taxon>
    </lineage>
</organism>